<dbReference type="EMBL" id="AWVH01000024">
    <property type="protein sequence ID" value="ERJ93589.1"/>
    <property type="molecule type" value="Genomic_DNA"/>
</dbReference>
<dbReference type="InterPro" id="IPR011990">
    <property type="entry name" value="TPR-like_helical_dom_sf"/>
</dbReference>
<organism evidence="5 6">
    <name type="scientific">Treponema lecithinolyticum ATCC 700332</name>
    <dbReference type="NCBI Taxonomy" id="1321815"/>
    <lineage>
        <taxon>Bacteria</taxon>
        <taxon>Pseudomonadati</taxon>
        <taxon>Spirochaetota</taxon>
        <taxon>Spirochaetia</taxon>
        <taxon>Spirochaetales</taxon>
        <taxon>Treponemataceae</taxon>
        <taxon>Treponema</taxon>
    </lineage>
</organism>
<evidence type="ECO:0000256" key="3">
    <source>
        <dbReference type="PROSITE-ProRule" id="PRU00339"/>
    </source>
</evidence>
<comment type="caution">
    <text evidence="5">The sequence shown here is derived from an EMBL/GenBank/DDBJ whole genome shotgun (WGS) entry which is preliminary data.</text>
</comment>
<gene>
    <name evidence="5" type="ORF">HMPREF9193_00878</name>
</gene>
<dbReference type="PANTHER" id="PTHR44943:SF8">
    <property type="entry name" value="TPR REPEAT-CONTAINING PROTEIN MJ0263"/>
    <property type="match status" value="1"/>
</dbReference>
<dbReference type="SUPFAM" id="SSF48452">
    <property type="entry name" value="TPR-like"/>
    <property type="match status" value="1"/>
</dbReference>
<dbReference type="PANTHER" id="PTHR44943">
    <property type="entry name" value="CELLULOSE SYNTHASE OPERON PROTEIN C"/>
    <property type="match status" value="1"/>
</dbReference>
<feature type="repeat" description="TPR" evidence="3">
    <location>
        <begin position="44"/>
        <end position="77"/>
    </location>
</feature>
<dbReference type="InterPro" id="IPR019734">
    <property type="entry name" value="TPR_rpt"/>
</dbReference>
<evidence type="ECO:0000256" key="2">
    <source>
        <dbReference type="ARBA" id="ARBA00022803"/>
    </source>
</evidence>
<dbReference type="Pfam" id="PF13432">
    <property type="entry name" value="TPR_16"/>
    <property type="match status" value="2"/>
</dbReference>
<feature type="repeat" description="TPR" evidence="3">
    <location>
        <begin position="282"/>
        <end position="315"/>
    </location>
</feature>
<keyword evidence="2 3" id="KW-0802">TPR repeat</keyword>
<proteinExistence type="predicted"/>
<keyword evidence="1" id="KW-0677">Repeat</keyword>
<dbReference type="SMART" id="SM00028">
    <property type="entry name" value="TPR"/>
    <property type="match status" value="9"/>
</dbReference>
<dbReference type="Gene3D" id="1.25.40.10">
    <property type="entry name" value="Tetratricopeptide repeat domain"/>
    <property type="match status" value="2"/>
</dbReference>
<sequence length="700" mass="78561">MCKAVGENPVMKQKYLCVVFAAFFFMLSVGIQNAGAQTASKTSALDLYARGKEYQNRGDWYAALEQYQQAVSVNQSYGEAWFALAQCAYELEQYDLAVQYADTAAKYIKNRTDVLNLKGFALIGAEKIDEARKLFSQVLVSFPNDIQARFGLAQLDIFDGKFSAAEQYYADALKRQTGNKKALLSLALLAERQGKRDKAHSYILQALKAHSGNAQVHYFAGYLAAQANNLSDAETYVRTAILLDGNYDTAYKLLADILYAQKRYTETIDICDYRISKNRNQSSAWYVKGLAFEMLGQTENALTAWNTGLTVDPQDEIMRAAFELLVFASTEVEDKRRAKWASYHLEKAGVYMEKFMAVQALYEYQRALRLNPVDVTARVALADILRNDGLNESYLSQLNFLHDQDKSNARIDDTIESYTSLLQNSLPVKWDIEPFYLDKTRWTMGLYYPADTLSVHHQHVFPVVAGILGDIFNSEQTVRAITAGQSVSGYAQAFKDARSRSYDFFALIDVLEGERDITVRMDIYSAFTGNKALSLDVYRTGNDRLASVLQKIRDDVRTLMPQKARVIKRRGTTVLIDFGTKDGALMGQSFSVYKKGDLKIADTGIGLKYDEKKALGTVTLSAIGEDISQGDFKQTGFYDLLAIDDELLPLVKSGAAQTQDTQTEETAKSKKSRKKNAQEASPPKVEKRKSLLYDLIQSIR</sequence>
<dbReference type="Proteomes" id="UP000016649">
    <property type="component" value="Unassembled WGS sequence"/>
</dbReference>
<dbReference type="PROSITE" id="PS50005">
    <property type="entry name" value="TPR"/>
    <property type="match status" value="2"/>
</dbReference>
<name>A0ABN0NZP2_TRELE</name>
<evidence type="ECO:0000313" key="6">
    <source>
        <dbReference type="Proteomes" id="UP000016649"/>
    </source>
</evidence>
<keyword evidence="6" id="KW-1185">Reference proteome</keyword>
<accession>A0ABN0NZP2</accession>
<evidence type="ECO:0000256" key="1">
    <source>
        <dbReference type="ARBA" id="ARBA00022737"/>
    </source>
</evidence>
<dbReference type="InterPro" id="IPR051685">
    <property type="entry name" value="Ycf3/AcsC/BcsC/TPR_MFPF"/>
</dbReference>
<protein>
    <submittedName>
        <fullName evidence="5">Tetratricopeptide repeat protein</fullName>
    </submittedName>
</protein>
<evidence type="ECO:0000256" key="4">
    <source>
        <dbReference type="SAM" id="MobiDB-lite"/>
    </source>
</evidence>
<reference evidence="5 6" key="1">
    <citation type="submission" date="2013-08" db="EMBL/GenBank/DDBJ databases">
        <authorList>
            <person name="Weinstock G."/>
            <person name="Sodergren E."/>
            <person name="Wylie T."/>
            <person name="Fulton L."/>
            <person name="Fulton R."/>
            <person name="Fronick C."/>
            <person name="O'Laughlin M."/>
            <person name="Godfrey J."/>
            <person name="Miner T."/>
            <person name="Herter B."/>
            <person name="Appelbaum E."/>
            <person name="Cordes M."/>
            <person name="Lek S."/>
            <person name="Wollam A."/>
            <person name="Pepin K.H."/>
            <person name="Palsikar V.B."/>
            <person name="Mitreva M."/>
            <person name="Wilson R.K."/>
        </authorList>
    </citation>
    <scope>NUCLEOTIDE SEQUENCE [LARGE SCALE GENOMIC DNA]</scope>
    <source>
        <strain evidence="5 6">ATCC 700332</strain>
    </source>
</reference>
<feature type="region of interest" description="Disordered" evidence="4">
    <location>
        <begin position="654"/>
        <end position="688"/>
    </location>
</feature>
<evidence type="ECO:0000313" key="5">
    <source>
        <dbReference type="EMBL" id="ERJ93589.1"/>
    </source>
</evidence>
<dbReference type="Pfam" id="PF14559">
    <property type="entry name" value="TPR_19"/>
    <property type="match status" value="1"/>
</dbReference>